<evidence type="ECO:0000256" key="1">
    <source>
        <dbReference type="SAM" id="SignalP"/>
    </source>
</evidence>
<name>A0A077ZMD4_STYLE</name>
<accession>A0A077ZMD4</accession>
<dbReference type="EMBL" id="CCKQ01000075">
    <property type="protein sequence ID" value="CDW71137.1"/>
    <property type="molecule type" value="Genomic_DNA"/>
</dbReference>
<organism evidence="2 3">
    <name type="scientific">Stylonychia lemnae</name>
    <name type="common">Ciliate</name>
    <dbReference type="NCBI Taxonomy" id="5949"/>
    <lineage>
        <taxon>Eukaryota</taxon>
        <taxon>Sar</taxon>
        <taxon>Alveolata</taxon>
        <taxon>Ciliophora</taxon>
        <taxon>Intramacronucleata</taxon>
        <taxon>Spirotrichea</taxon>
        <taxon>Stichotrichia</taxon>
        <taxon>Sporadotrichida</taxon>
        <taxon>Oxytrichidae</taxon>
        <taxon>Stylonychinae</taxon>
        <taxon>Stylonychia</taxon>
    </lineage>
</organism>
<proteinExistence type="predicted"/>
<keyword evidence="3" id="KW-1185">Reference proteome</keyword>
<gene>
    <name evidence="2" type="primary">Contig13836.g14764</name>
    <name evidence="2" type="ORF">STYLEM_76</name>
</gene>
<evidence type="ECO:0000313" key="2">
    <source>
        <dbReference type="EMBL" id="CDW71137.1"/>
    </source>
</evidence>
<feature type="signal peptide" evidence="1">
    <location>
        <begin position="1"/>
        <end position="20"/>
    </location>
</feature>
<dbReference type="InParanoid" id="A0A077ZMD4"/>
<protein>
    <submittedName>
        <fullName evidence="2">Uncharacterized protein</fullName>
    </submittedName>
</protein>
<sequence>MRQAILLVTVATICSVGVLGVEQRIRAQTQVQSRLQSELQLEPEVARYVLAQIKTQDEFKIPENIKQRVLQIGKDLLKKQIDKLQPNNQQSHAQTEDETISEDLGEALFNIQVNYHNLQNAQLTPQARDAKRKLDNSINRYALAQVEIAGNPIQAAKEKIQQFVRQIKDRSDAVKDLAQSIQEVKNKALEMLRQFGLNLDDKDLAELAVMVPQVQSDYVTELQRVQMEKVLVQTVFDIMRSEISSQDGVFSNLIARAQQQI</sequence>
<reference evidence="2 3" key="1">
    <citation type="submission" date="2014-06" db="EMBL/GenBank/DDBJ databases">
        <authorList>
            <person name="Swart Estienne"/>
        </authorList>
    </citation>
    <scope>NUCLEOTIDE SEQUENCE [LARGE SCALE GENOMIC DNA]</scope>
    <source>
        <strain evidence="2 3">130c</strain>
    </source>
</reference>
<evidence type="ECO:0000313" key="3">
    <source>
        <dbReference type="Proteomes" id="UP000039865"/>
    </source>
</evidence>
<feature type="chain" id="PRO_5001728826" evidence="1">
    <location>
        <begin position="21"/>
        <end position="261"/>
    </location>
</feature>
<keyword evidence="1" id="KW-0732">Signal</keyword>
<dbReference type="Proteomes" id="UP000039865">
    <property type="component" value="Unassembled WGS sequence"/>
</dbReference>
<dbReference type="AlphaFoldDB" id="A0A077ZMD4"/>